<dbReference type="EMBL" id="CP016619">
    <property type="protein sequence ID" value="ANY84797.1"/>
    <property type="molecule type" value="Genomic_DNA"/>
</dbReference>
<name>A0A1B2EY20_9HYPH</name>
<keyword evidence="1" id="KW-0614">Plasmid</keyword>
<organism evidence="1">
    <name type="scientific">Microvirga ossetica</name>
    <dbReference type="NCBI Taxonomy" id="1882682"/>
    <lineage>
        <taxon>Bacteria</taxon>
        <taxon>Pseudomonadati</taxon>
        <taxon>Pseudomonadota</taxon>
        <taxon>Alphaproteobacteria</taxon>
        <taxon>Hyphomicrobiales</taxon>
        <taxon>Methylobacteriaceae</taxon>
        <taxon>Microvirga</taxon>
    </lineage>
</organism>
<protein>
    <submittedName>
        <fullName evidence="1">Uncharacterized protein</fullName>
    </submittedName>
</protein>
<geneLocation type="plasmid" evidence="1">
    <name>unnamed2</name>
</geneLocation>
<proteinExistence type="predicted"/>
<accession>A0A1B2EY20</accession>
<reference evidence="1" key="1">
    <citation type="submission" date="2016-07" db="EMBL/GenBank/DDBJ databases">
        <title>Microvirga ossetica sp. nov. a new species of rhizobia isolated from root nodules of the legume species Vicia alpestris Steven originated from North Ossetia region in the Caucasus.</title>
        <authorList>
            <person name="Safronova V.I."/>
            <person name="Kuznetsova I.G."/>
            <person name="Sazanova A.L."/>
            <person name="Belimov A."/>
            <person name="Andronov E."/>
            <person name="Osledkin Y.S."/>
            <person name="Onishchuk O.P."/>
            <person name="Kurchak O.N."/>
            <person name="Shaposhnikov A.I."/>
            <person name="Willems A."/>
            <person name="Tikhonovich I.A."/>
        </authorList>
    </citation>
    <scope>NUCLEOTIDE SEQUENCE [LARGE SCALE GENOMIC DNA]</scope>
    <source>
        <strain evidence="1">V5/3M</strain>
        <plasmid evidence="1">unnamed2</plasmid>
    </source>
</reference>
<evidence type="ECO:0000313" key="1">
    <source>
        <dbReference type="EMBL" id="ANY84797.1"/>
    </source>
</evidence>
<dbReference type="AlphaFoldDB" id="A0A1B2EY20"/>
<gene>
    <name evidence="1" type="ORF">BB934_39290</name>
</gene>
<dbReference type="KEGG" id="moc:BB934_39290"/>
<sequence length="92" mass="10325">MISLEDLIGFCDLTPEEVQVVAEHEHVSQAAAAVLGNYLLQSPRRCETIRDMVMDEIRAAVRQHDVAHARQLVSTLRHLLNEHPNAAFRQAA</sequence>